<organism evidence="2 3">
    <name type="scientific">Ideonella alba</name>
    <dbReference type="NCBI Taxonomy" id="2824118"/>
    <lineage>
        <taxon>Bacteria</taxon>
        <taxon>Pseudomonadati</taxon>
        <taxon>Pseudomonadota</taxon>
        <taxon>Betaproteobacteria</taxon>
        <taxon>Burkholderiales</taxon>
        <taxon>Sphaerotilaceae</taxon>
        <taxon>Ideonella</taxon>
    </lineage>
</organism>
<dbReference type="SUPFAM" id="SSF50156">
    <property type="entry name" value="PDZ domain-like"/>
    <property type="match status" value="1"/>
</dbReference>
<dbReference type="InterPro" id="IPR027268">
    <property type="entry name" value="Peptidase_M4/M1_CTD_sf"/>
</dbReference>
<comment type="caution">
    <text evidence="2">The sequence shown here is derived from an EMBL/GenBank/DDBJ whole genome shotgun (WGS) entry which is preliminary data.</text>
</comment>
<dbReference type="InterPro" id="IPR041489">
    <property type="entry name" value="PDZ_6"/>
</dbReference>
<dbReference type="Gene3D" id="2.60.40.3650">
    <property type="match status" value="1"/>
</dbReference>
<dbReference type="InterPro" id="IPR036034">
    <property type="entry name" value="PDZ_sf"/>
</dbReference>
<dbReference type="Gene3D" id="1.10.390.10">
    <property type="entry name" value="Neutral Protease Domain 2"/>
    <property type="match status" value="1"/>
</dbReference>
<dbReference type="InterPro" id="IPR007963">
    <property type="entry name" value="Peptidase_M61_catalytic"/>
</dbReference>
<evidence type="ECO:0000313" key="2">
    <source>
        <dbReference type="EMBL" id="MBQ0930428.1"/>
    </source>
</evidence>
<dbReference type="EMBL" id="JAGQDD010000004">
    <property type="protein sequence ID" value="MBQ0930428.1"/>
    <property type="molecule type" value="Genomic_DNA"/>
</dbReference>
<sequence>MARIAYRIELPEPGTHRYRVTLTVPQPQALQELALPVWIPGSYMLREFARHLSRLEARQGGRACALRQLDKTRWVAECHGRAALVLSYEVYAFDPSVRTAWLDDTRGFFNPTSLCLQVVGREAEPHELQIGTLPRGWEVATAMTPLPGRRQAWLCADYDELADHPVELGAFWRGQFEVAGAVHEFVVAGAWPGFDGERLLADTRRLCAAQIAFWHGRRKPPFQRYVFLLWAVDEGYGGLEHRASTALIANRRDLPRLGQSASTDGYVTLLGLISHEYFHTWNVKRLKPREFLRYDYQRENYTQLLWFFEGFTSYYDDLFLQRTGLIDAPRYLKLLSRVINGVRATPGRRVQSVAEASFDAWNKYYRPDENTPNATVSYYTKGSLIALLLDLRLRGREQSLDALMRLLWARHASSGLTEDDVLAAVTELGGADLARELAQWVHGRDELPLEAALAASGVQLSQEGSGWTAALGLKLSEGPVSGCHVKQVLDGSAAARAGLSAGDELLAVDGWRIRRLDDAQAWVREGQAFELTLVRQQRLRTLRVQPGGEAGFTRAWALTLRSEPAAAAAALRQGWLGA</sequence>
<name>A0A940YA30_9BURK</name>
<dbReference type="AlphaFoldDB" id="A0A940YA30"/>
<dbReference type="SMART" id="SM00228">
    <property type="entry name" value="PDZ"/>
    <property type="match status" value="1"/>
</dbReference>
<dbReference type="SUPFAM" id="SSF55486">
    <property type="entry name" value="Metalloproteases ('zincins'), catalytic domain"/>
    <property type="match status" value="1"/>
</dbReference>
<dbReference type="Pfam" id="PF17820">
    <property type="entry name" value="PDZ_6"/>
    <property type="match status" value="1"/>
</dbReference>
<gene>
    <name evidence="2" type="ORF">KAK03_07995</name>
</gene>
<evidence type="ECO:0000259" key="1">
    <source>
        <dbReference type="PROSITE" id="PS50106"/>
    </source>
</evidence>
<dbReference type="InterPro" id="IPR040756">
    <property type="entry name" value="Peptidase_M61_N"/>
</dbReference>
<dbReference type="Gene3D" id="2.30.42.10">
    <property type="match status" value="1"/>
</dbReference>
<dbReference type="PIRSF" id="PIRSF016493">
    <property type="entry name" value="Glycyl_aminpptds"/>
    <property type="match status" value="1"/>
</dbReference>
<dbReference type="InterPro" id="IPR001478">
    <property type="entry name" value="PDZ"/>
</dbReference>
<keyword evidence="3" id="KW-1185">Reference proteome</keyword>
<accession>A0A940YA30</accession>
<dbReference type="Pfam" id="PF05299">
    <property type="entry name" value="Peptidase_M61"/>
    <property type="match status" value="1"/>
</dbReference>
<feature type="domain" description="PDZ" evidence="1">
    <location>
        <begin position="457"/>
        <end position="521"/>
    </location>
</feature>
<dbReference type="PROSITE" id="PS50106">
    <property type="entry name" value="PDZ"/>
    <property type="match status" value="1"/>
</dbReference>
<dbReference type="Pfam" id="PF17899">
    <property type="entry name" value="Peptidase_M61_N"/>
    <property type="match status" value="1"/>
</dbReference>
<reference evidence="2 3" key="1">
    <citation type="submission" date="2021-04" db="EMBL/GenBank/DDBJ databases">
        <title>The genome sequence of Ideonella sp. 3Y2.</title>
        <authorList>
            <person name="Liu Y."/>
        </authorList>
    </citation>
    <scope>NUCLEOTIDE SEQUENCE [LARGE SCALE GENOMIC DNA]</scope>
    <source>
        <strain evidence="2 3">3Y2</strain>
    </source>
</reference>
<evidence type="ECO:0000313" key="3">
    <source>
        <dbReference type="Proteomes" id="UP000676246"/>
    </source>
</evidence>
<dbReference type="Proteomes" id="UP000676246">
    <property type="component" value="Unassembled WGS sequence"/>
</dbReference>
<proteinExistence type="predicted"/>
<protein>
    <submittedName>
        <fullName evidence="2">M61 family metallopeptidase</fullName>
    </submittedName>
</protein>
<dbReference type="RefSeq" id="WP_210853153.1">
    <property type="nucleotide sequence ID" value="NZ_JAGQDD010000004.1"/>
</dbReference>
<dbReference type="InterPro" id="IPR024191">
    <property type="entry name" value="Peptidase_M61"/>
</dbReference>